<feature type="region of interest" description="Disordered" evidence="4">
    <location>
        <begin position="56"/>
        <end position="76"/>
    </location>
</feature>
<name>A0AAN7LNQ3_TRANT</name>
<accession>A0AAN7LNQ3</accession>
<feature type="compositionally biased region" description="Low complexity" evidence="4">
    <location>
        <begin position="424"/>
        <end position="444"/>
    </location>
</feature>
<feature type="compositionally biased region" description="Polar residues" evidence="4">
    <location>
        <begin position="411"/>
        <end position="423"/>
    </location>
</feature>
<keyword evidence="7" id="KW-1185">Reference proteome</keyword>
<dbReference type="InterPro" id="IPR000048">
    <property type="entry name" value="IQ_motif_EF-hand-BS"/>
</dbReference>
<evidence type="ECO:0000313" key="6">
    <source>
        <dbReference type="EMBL" id="KAK4792193.1"/>
    </source>
</evidence>
<feature type="compositionally biased region" description="Basic and acidic residues" evidence="4">
    <location>
        <begin position="249"/>
        <end position="259"/>
    </location>
</feature>
<feature type="compositionally biased region" description="Basic and acidic residues" evidence="4">
    <location>
        <begin position="342"/>
        <end position="354"/>
    </location>
</feature>
<feature type="region of interest" description="Disordered" evidence="4">
    <location>
        <begin position="195"/>
        <end position="259"/>
    </location>
</feature>
<protein>
    <recommendedName>
        <fullName evidence="5">DUF4005 domain-containing protein</fullName>
    </recommendedName>
</protein>
<feature type="compositionally biased region" description="Polar residues" evidence="4">
    <location>
        <begin position="237"/>
        <end position="246"/>
    </location>
</feature>
<evidence type="ECO:0000256" key="1">
    <source>
        <dbReference type="ARBA" id="ARBA00022860"/>
    </source>
</evidence>
<dbReference type="AlphaFoldDB" id="A0AAN7LNQ3"/>
<gene>
    <name evidence="6" type="ORF">SAY86_022628</name>
</gene>
<evidence type="ECO:0000256" key="2">
    <source>
        <dbReference type="ARBA" id="ARBA00024341"/>
    </source>
</evidence>
<keyword evidence="1" id="KW-0112">Calmodulin-binding</keyword>
<dbReference type="GO" id="GO:0005516">
    <property type="term" value="F:calmodulin binding"/>
    <property type="evidence" value="ECO:0007669"/>
    <property type="project" value="UniProtKB-KW"/>
</dbReference>
<dbReference type="Pfam" id="PF13178">
    <property type="entry name" value="DUF4005"/>
    <property type="match status" value="1"/>
</dbReference>
<feature type="region of interest" description="Disordered" evidence="4">
    <location>
        <begin position="333"/>
        <end position="468"/>
    </location>
</feature>
<evidence type="ECO:0000256" key="3">
    <source>
        <dbReference type="ARBA" id="ARBA00024378"/>
    </source>
</evidence>
<reference evidence="6 7" key="1">
    <citation type="journal article" date="2023" name="Hortic Res">
        <title>Pangenome of water caltrop reveals structural variations and asymmetric subgenome divergence after allopolyploidization.</title>
        <authorList>
            <person name="Zhang X."/>
            <person name="Chen Y."/>
            <person name="Wang L."/>
            <person name="Yuan Y."/>
            <person name="Fang M."/>
            <person name="Shi L."/>
            <person name="Lu R."/>
            <person name="Comes H.P."/>
            <person name="Ma Y."/>
            <person name="Chen Y."/>
            <person name="Huang G."/>
            <person name="Zhou Y."/>
            <person name="Zheng Z."/>
            <person name="Qiu Y."/>
        </authorList>
    </citation>
    <scope>NUCLEOTIDE SEQUENCE [LARGE SCALE GENOMIC DNA]</scope>
    <source>
        <strain evidence="6">F231</strain>
    </source>
</reference>
<feature type="compositionally biased region" description="Basic residues" evidence="4">
    <location>
        <begin position="390"/>
        <end position="407"/>
    </location>
</feature>
<dbReference type="InterPro" id="IPR025064">
    <property type="entry name" value="DUF4005"/>
</dbReference>
<evidence type="ECO:0000313" key="7">
    <source>
        <dbReference type="Proteomes" id="UP001346149"/>
    </source>
</evidence>
<comment type="similarity">
    <text evidence="2">Belongs to the IQD family.</text>
</comment>
<dbReference type="Gene3D" id="1.20.5.190">
    <property type="match status" value="1"/>
</dbReference>
<evidence type="ECO:0000259" key="5">
    <source>
        <dbReference type="Pfam" id="PF13178"/>
    </source>
</evidence>
<feature type="compositionally biased region" description="Acidic residues" evidence="4">
    <location>
        <begin position="197"/>
        <end position="207"/>
    </location>
</feature>
<dbReference type="PROSITE" id="PS50096">
    <property type="entry name" value="IQ"/>
    <property type="match status" value="2"/>
</dbReference>
<feature type="compositionally biased region" description="Basic and acidic residues" evidence="4">
    <location>
        <begin position="63"/>
        <end position="76"/>
    </location>
</feature>
<dbReference type="PANTHER" id="PTHR32295">
    <property type="entry name" value="IQ-DOMAIN 5-RELATED"/>
    <property type="match status" value="1"/>
</dbReference>
<proteinExistence type="inferred from homology"/>
<comment type="subunit">
    <text evidence="3">Binds to multiple calmodulin (CaM) in the presence of Ca(2+) and CaM-like proteins.</text>
</comment>
<feature type="domain" description="DUF4005" evidence="5">
    <location>
        <begin position="368"/>
        <end position="442"/>
    </location>
</feature>
<evidence type="ECO:0000256" key="4">
    <source>
        <dbReference type="SAM" id="MobiDB-lite"/>
    </source>
</evidence>
<comment type="caution">
    <text evidence="6">The sequence shown here is derived from an EMBL/GenBank/DDBJ whole genome shotgun (WGS) entry which is preliminary data.</text>
</comment>
<dbReference type="Proteomes" id="UP001346149">
    <property type="component" value="Unassembled WGS sequence"/>
</dbReference>
<sequence length="495" mass="54896">MGKKGNSWLSSVKKVFRSSQKELPAKKHIAVQQQVEGGERWQHEVPEVVSLEHFPAAESSPDVTKDRESVASSRTTEDRNHAIAVAVATAAAAEAAVAAAQAAAKVVRLAGYGHHSREDRAATLIQSYYRGYLARRALRALKGLVRLQALVRGHNVRKQAQMTMRCMQALVRVQARVRARRLQLTYDKLQDLVDMDHQEEEDDDDEVLVGRRRKQQQKSPSPVMSKYEGSKSWEHGGSSSPYQKSSPMRMKENAKQHDSVVKRERALAYAYPYQQMEQPEEVAVAEDGPYRDDREKAQWGWNWLERWMASQPYNVRHTASQGISYVAIPTAITGTTTTPDDISEKTVGIDDTTHDNISPRAPGRNHRQNSASNGGGGGAVPSYMAPTKLARAKLRSQGRGTPKRQHPPQRSPQRLQWNSSTKRGPSFGASPPSGDSSSSSTKSSATYQAPRSPNPNPTGYRRGAASGSYGPESIYVDEWIGPIARQGPTWRYEFA</sequence>
<organism evidence="6 7">
    <name type="scientific">Trapa natans</name>
    <name type="common">Water chestnut</name>
    <dbReference type="NCBI Taxonomy" id="22666"/>
    <lineage>
        <taxon>Eukaryota</taxon>
        <taxon>Viridiplantae</taxon>
        <taxon>Streptophyta</taxon>
        <taxon>Embryophyta</taxon>
        <taxon>Tracheophyta</taxon>
        <taxon>Spermatophyta</taxon>
        <taxon>Magnoliopsida</taxon>
        <taxon>eudicotyledons</taxon>
        <taxon>Gunneridae</taxon>
        <taxon>Pentapetalae</taxon>
        <taxon>rosids</taxon>
        <taxon>malvids</taxon>
        <taxon>Myrtales</taxon>
        <taxon>Lythraceae</taxon>
        <taxon>Trapa</taxon>
    </lineage>
</organism>
<dbReference type="PANTHER" id="PTHR32295:SF33">
    <property type="entry name" value="PROTEIN IQ-DOMAIN 21"/>
    <property type="match status" value="1"/>
</dbReference>
<dbReference type="EMBL" id="JAXQNO010000008">
    <property type="protein sequence ID" value="KAK4792193.1"/>
    <property type="molecule type" value="Genomic_DNA"/>
</dbReference>
<dbReference type="CDD" id="cd23767">
    <property type="entry name" value="IQCD"/>
    <property type="match status" value="1"/>
</dbReference>
<dbReference type="SMART" id="SM00015">
    <property type="entry name" value="IQ"/>
    <property type="match status" value="2"/>
</dbReference>
<dbReference type="Pfam" id="PF00612">
    <property type="entry name" value="IQ"/>
    <property type="match status" value="2"/>
</dbReference>